<dbReference type="PROSITE" id="PS50302">
    <property type="entry name" value="PUM"/>
    <property type="match status" value="8"/>
</dbReference>
<dbReference type="SMART" id="SM00025">
    <property type="entry name" value="Pumilio"/>
    <property type="match status" value="8"/>
</dbReference>
<feature type="compositionally biased region" description="Polar residues" evidence="3">
    <location>
        <begin position="721"/>
        <end position="751"/>
    </location>
</feature>
<dbReference type="CDD" id="cd07920">
    <property type="entry name" value="Pumilio"/>
    <property type="match status" value="1"/>
</dbReference>
<evidence type="ECO:0000313" key="5">
    <source>
        <dbReference type="EMBL" id="GLI71552.1"/>
    </source>
</evidence>
<feature type="compositionally biased region" description="Gly residues" evidence="3">
    <location>
        <begin position="814"/>
        <end position="833"/>
    </location>
</feature>
<keyword evidence="1" id="KW-0677">Repeat</keyword>
<dbReference type="Gene3D" id="1.25.10.10">
    <property type="entry name" value="Leucine-rich Repeat Variant"/>
    <property type="match status" value="1"/>
</dbReference>
<dbReference type="InterPro" id="IPR033712">
    <property type="entry name" value="Pumilio_RNA-bd"/>
</dbReference>
<feature type="region of interest" description="Disordered" evidence="3">
    <location>
        <begin position="633"/>
        <end position="751"/>
    </location>
</feature>
<sequence length="1346" mass="139646">MSEAAAAQAEEVRRILLNKHLDIMLCGPKRPGSAPPQAEVLPGSPMGPAPCGFNIITGEPLRGLGVSGGQQRAAQPPTAHIRVGDPEDLGLTADAEEALRSRPDYIAYYYANVRNNPRLPPPLTTRNVSTPWVDHAKVLAPDVLADAQNKPPDGSEAQAQATMNMLFGNHLNLKDGTEPIPIRDTHYLGQKLGQQLSSSLGAVTALSPSQGPDTLAAAWANIGCATTANSAAQHLDSLLGGFGSPKPVPGLSPLLTADLKAQASGASICSVRSADEQALHDSLYLGSTPHTPMGSQHGGACPLFGSFNPDSPRAPSMDLVGRSMSSNSLGGGVLGKDPKISPAPGPAGRIASVIGDQRTTLRTPSKLRIGSSNLIDNETQQQLIPGLTSADAAAAAAAGDPDNAAAAAAAAAAQQLASAAQMQAAVEAFQNLPTAFAAALGREQAGVPVAGQPLVPPDVLLAGTGAQQAMYMAAMYPMYFAQQTQQTGMHSFQAMQAAAMAGFPAISTPGSAFSMVPGGVPPPMLPSAYQPAVIPGLPSAAASSLFGTGAASVSAGLGLTDVGTLSAADLRPQHQFSGINTGSNLVQPYPSGVNGDGDYGVYYQKMLEVQAAAALAGGVLPKEADTVAAAARLRGGIPPPPPPPAQPPPPPKESKRNSGGEPHPGVNCTAAASAAPFGHTTASGADTERRLRGQNSGRDLGTRASGGINISASGSSGTLGCPQSPSQTHTASFTNPQPSSRLRTGSSSQFDGQLQQVSGSVANGGGINGGFASVNSVGNTGTSYVREAFRSEGPQRRNSQRRVDMLAAVEVQDTGGGGSNSGGGTAAGAGGRGPRSSGDTLLDEFKNNKTGRKYELREILGHVYEFSLDQHGSRFIQQKLEGVNPDDLDAAFSEVLPRILHLMTDVFGNYVVQKFLEHGSQEHRARVAKALHGHVLQLSLQMYGCRVVQKALEVFTEEQQVELVSELEGHIMRCVRDQNGNHVIQKCIECVPTHRIVGLLDHFLMCVVALSTHPFGCRIIQRILEHVRDQRRREAVMTDILSSAIQLTQDQYGNYVIQHVLERGAPEERSSITSSLANRVVQLSMHKFASNVIEKCLTYGSVTDRDLLINRMLGAQALQMQQAAAAGGVDGDMEVEDPVQAMMKDQFGNYVVQKVLEVCTDDQREAMLARVRQQLHALKRFTYGKHIVARVEKLLSAGTRYQTHAKGRLLPDDEALAAAAAAVGGRLGSLTAATALTTTAVVASTTGTGGEDAVAFGSGASVSMAVVDGSMSSDGGFNSQPPAPTTPPVSSGLGEGGYMGSVATKVQVVSSTSSDGGAAAVDRPCSGVVGLEKEESPEPPAVLEAH</sequence>
<proteinExistence type="predicted"/>
<dbReference type="InterPro" id="IPR016024">
    <property type="entry name" value="ARM-type_fold"/>
</dbReference>
<name>A0ABQ5SNH0_9CHLO</name>
<feature type="repeat" description="Pumilio" evidence="2">
    <location>
        <begin position="930"/>
        <end position="965"/>
    </location>
</feature>
<comment type="caution">
    <text evidence="5">The sequence shown here is derived from an EMBL/GenBank/DDBJ whole genome shotgun (WGS) entry which is preliminary data.</text>
</comment>
<dbReference type="Pfam" id="PF00806">
    <property type="entry name" value="PUF"/>
    <property type="match status" value="8"/>
</dbReference>
<protein>
    <recommendedName>
        <fullName evidence="4">PUM-HD domain-containing protein</fullName>
    </recommendedName>
</protein>
<feature type="compositionally biased region" description="Polar residues" evidence="3">
    <location>
        <begin position="1271"/>
        <end position="1280"/>
    </location>
</feature>
<evidence type="ECO:0000256" key="3">
    <source>
        <dbReference type="SAM" id="MobiDB-lite"/>
    </source>
</evidence>
<evidence type="ECO:0000256" key="1">
    <source>
        <dbReference type="ARBA" id="ARBA00022737"/>
    </source>
</evidence>
<gene>
    <name evidence="5" type="ORF">VaNZ11_016789</name>
</gene>
<feature type="region of interest" description="Disordered" evidence="3">
    <location>
        <begin position="1271"/>
        <end position="1297"/>
    </location>
</feature>
<dbReference type="PANTHER" id="PTHR12537:SF12">
    <property type="entry name" value="MATERNAL PROTEIN PUMILIO"/>
    <property type="match status" value="1"/>
</dbReference>
<feature type="compositionally biased region" description="Pro residues" evidence="3">
    <location>
        <begin position="637"/>
        <end position="651"/>
    </location>
</feature>
<feature type="repeat" description="Pumilio" evidence="2">
    <location>
        <begin position="1075"/>
        <end position="1110"/>
    </location>
</feature>
<feature type="domain" description="PUM-HD" evidence="4">
    <location>
        <begin position="837"/>
        <end position="1195"/>
    </location>
</feature>
<dbReference type="PROSITE" id="PS50303">
    <property type="entry name" value="PUM_HD"/>
    <property type="match status" value="1"/>
</dbReference>
<dbReference type="EMBL" id="BSDZ01000116">
    <property type="protein sequence ID" value="GLI71552.1"/>
    <property type="molecule type" value="Genomic_DNA"/>
</dbReference>
<evidence type="ECO:0000256" key="2">
    <source>
        <dbReference type="PROSITE-ProRule" id="PRU00317"/>
    </source>
</evidence>
<dbReference type="PANTHER" id="PTHR12537">
    <property type="entry name" value="RNA BINDING PROTEIN PUMILIO-RELATED"/>
    <property type="match status" value="1"/>
</dbReference>
<accession>A0ABQ5SNH0</accession>
<dbReference type="Proteomes" id="UP001165090">
    <property type="component" value="Unassembled WGS sequence"/>
</dbReference>
<feature type="repeat" description="Pumilio" evidence="2">
    <location>
        <begin position="1039"/>
        <end position="1074"/>
    </location>
</feature>
<feature type="repeat" description="Pumilio" evidence="2">
    <location>
        <begin position="1134"/>
        <end position="1169"/>
    </location>
</feature>
<keyword evidence="6" id="KW-1185">Reference proteome</keyword>
<dbReference type="InterPro" id="IPR011989">
    <property type="entry name" value="ARM-like"/>
</dbReference>
<evidence type="ECO:0000313" key="6">
    <source>
        <dbReference type="Proteomes" id="UP001165090"/>
    </source>
</evidence>
<organism evidence="5 6">
    <name type="scientific">Volvox africanus</name>
    <dbReference type="NCBI Taxonomy" id="51714"/>
    <lineage>
        <taxon>Eukaryota</taxon>
        <taxon>Viridiplantae</taxon>
        <taxon>Chlorophyta</taxon>
        <taxon>core chlorophytes</taxon>
        <taxon>Chlorophyceae</taxon>
        <taxon>CS clade</taxon>
        <taxon>Chlamydomonadales</taxon>
        <taxon>Volvocaceae</taxon>
        <taxon>Volvox</taxon>
    </lineage>
</organism>
<dbReference type="InterPro" id="IPR001313">
    <property type="entry name" value="Pumilio_RNA-bd_rpt"/>
</dbReference>
<feature type="repeat" description="Pumilio" evidence="2">
    <location>
        <begin position="894"/>
        <end position="929"/>
    </location>
</feature>
<feature type="repeat" description="Pumilio" evidence="2">
    <location>
        <begin position="858"/>
        <end position="893"/>
    </location>
</feature>
<dbReference type="SUPFAM" id="SSF48371">
    <property type="entry name" value="ARM repeat"/>
    <property type="match status" value="1"/>
</dbReference>
<reference evidence="5 6" key="1">
    <citation type="journal article" date="2023" name="IScience">
        <title>Expanded male sex-determining region conserved during the evolution of homothallism in the green alga Volvox.</title>
        <authorList>
            <person name="Yamamoto K."/>
            <person name="Matsuzaki R."/>
            <person name="Mahakham W."/>
            <person name="Heman W."/>
            <person name="Sekimoto H."/>
            <person name="Kawachi M."/>
            <person name="Minakuchi Y."/>
            <person name="Toyoda A."/>
            <person name="Nozaki H."/>
        </authorList>
    </citation>
    <scope>NUCLEOTIDE SEQUENCE [LARGE SCALE GENOMIC DNA]</scope>
    <source>
        <strain evidence="5 6">NIES-4468</strain>
    </source>
</reference>
<feature type="region of interest" description="Disordered" evidence="3">
    <location>
        <begin position="812"/>
        <end position="844"/>
    </location>
</feature>
<dbReference type="InterPro" id="IPR033133">
    <property type="entry name" value="PUM-HD"/>
</dbReference>
<feature type="repeat" description="Pumilio" evidence="2">
    <location>
        <begin position="1002"/>
        <end position="1038"/>
    </location>
</feature>
<feature type="compositionally biased region" description="Low complexity" evidence="3">
    <location>
        <begin position="705"/>
        <end position="716"/>
    </location>
</feature>
<evidence type="ECO:0000259" key="4">
    <source>
        <dbReference type="PROSITE" id="PS50303"/>
    </source>
</evidence>
<feature type="repeat" description="Pumilio" evidence="2">
    <location>
        <begin position="966"/>
        <end position="1001"/>
    </location>
</feature>